<reference evidence="8" key="1">
    <citation type="submission" date="2025-08" db="UniProtKB">
        <authorList>
            <consortium name="RefSeq"/>
        </authorList>
    </citation>
    <scope>IDENTIFICATION</scope>
    <source>
        <tissue evidence="8">Whole body</tissue>
    </source>
</reference>
<dbReference type="InterPro" id="IPR049900">
    <property type="entry name" value="PKS_mFAS_DH"/>
</dbReference>
<dbReference type="InterPro" id="IPR001227">
    <property type="entry name" value="Ac_transferase_dom_sf"/>
</dbReference>
<sequence length="2095" mass="236260">MNENKEATESNKFFKFSYPKSGEEVVISGIAGRFPKSNNIEELKDNIFNRKDCVTDDLRCWKSDNPEMPQRIGKISNIEKFDAIFFGVHSKQAHTMDPMSRMLLEHSYEAIIDAGINPHELGGTRTGVFIGAGFCESEKSFFYDNSKINGFSVVGCCKAVWANRISFWLNVTGPSYIIDSACSSSLYAMEHAYRAIRDGQCDYAIVGGSNLCLNPNISLQFSRLGVLSKDGYCRSFDQDATGFARSEAVAVVFLQRANNARRIYATICHAKTNCDGYKEEGITFPSSKMQSSLFQEFYNECGLSATCVSYVEAHGAGTTVGDHEEMNAIDKIFTKNRTNPLKVGSVKSNMGHAEAASGICSIVKAIISMESCLIPPNIHFNRPRKDIKAFTEGRIEVVTETTPLDGEYIGINSFGFGGTNAHVLLKSNSKKKVNNGLPNDDLPRLVVVSGRTEEAVIAILNDIENRSVDVEYVRLLHDIYLKNISNHLYRGYTITGLQKSNRNIRKINYFSGSKKPICFVFSGIGSQYLGMGQALMKFPVFVKALQKCDEVLKPHKLNIYQILIENDKTIFDNVLHSFVGIAAFQIGLVDLLTSMGIIPDYIIGHSFGELGCAYVDGCLTAKEMILAAYWRGIVSIEEKIPYGSMAAVDLGYKDIQKLCPSDIDVACHNGPESSTISGPAESMKIFIKKLQDMKIFVKEVSCCNIPYHSRYLEAAGKKLLAYLKTAIPVAKPRSKKWLSTSVPRNEWSQSDAQFSSNEYYTNNFLKPVLFEEILDLIPNNAVTIEIAPYGLLQAILRKSLQPTVTNIALTQRDHEDNLTVFLQNLGKLYNIGLQLDLSKLYPLVEYPVSRGTPMISPLVRWEHSYDWFVTSYNMKEKINSGDRMIEISILDQNFQYIQGHMVDDKILFPTAGYLCLVWETMGINIGQLYTDLSVIFEDVKINRVTNIPKKGKIEMTVMIQKGSGKFEITKDNDVIVTGIIRIAQHLSKEKVHLNLIKENNDEEEDELNANDIYKELKLRGYQYTGLFRSIHSASISKNKGQVEWKNNWVAFIDNIMQMKILNVDTRDLLEPIGIRKLIIDTESHQKYLENFANDQQYLPIRFFKQIDVIIAGGVEICNLRLHVMARKSPIDNPIIEEYKFIAYRDKMEISLREVLTLSMHITLENIPVKNVKTIELIEDNDNISAEELVSPIFSDILSKLPFIRANVNIFTPPNKFNTDDIPKDIIVSKLNNLQFNSSSLLAVGSCLLTTEKKNSLKQLLQSTIYGAFILSREKTCTPLDLSIIQEFQLGIVLEKRTSEEAWILLRKIQKIPQNTLFINVNSNKFHWLKQVQTILVNKTKQIINDTRVILVEEGNFKSGLLGFINCLRKEPGGEIFRALLIQDDKAHKFSSELPLYSEQLKTDLIINVLRPGNIYGSYRHQLLPPWEPKPAHHAFIGQLFRGDLSSIRWIEGPITKDYEKEEDLVNIYYASLNFKDVLLATGKLTLEVENRKEIYNEIGFEYSGISGNGRRIMGINRNRCLSNFCQLNETFSWIVPESWSLEDAATVPCVYCTSIAALYTYGKMKKGDKVLIHAGSGGVGQAAINLALYEGCEVFTTVGTLEKRIFIKETFPSIDDYHIGNSRDTSFEQLVLQQTDGAGVDIVLNSLTDTKRLASLRCLAHGGRFLEIGKFDFVTDSPLSTDFFMKEINFHVIMLDQIMTSFEQVKNEISSKFNQLLKENAIKPINRTVFDKDQVEAGLRFMAAGKHIGKVLIKIREVNESLIRPILAEPSYLCFPNKSYIIFGGLGGFGLELIDWLILRNAQNIIITSRHGVKTGYQRMRIKTWESYGVNVKILVGLDAARREDCELIVKTAIDEGPIDGVFNLAVSLNDRICTNHTLESFQEPFEGKAWATTHLDEVTRELCPDLRHFVVFSSVSCGRGNGSQTNYGMANSIIERICEKRVKDGFPGLAIQWGAIKDVGILADMQKDDKELFIVGTQRQTIASCLHELNRLLLQSKPVVSCMVIPEKRVIDNDVNNIVDTISNIMSIRDLKTISKYTSLAELGMDSIMVIEIKQTLERDFQIYLTIPNIRSLNFAKLMDMNNNEIDNNNNQDS</sequence>
<evidence type="ECO:0000259" key="5">
    <source>
        <dbReference type="PROSITE" id="PS52004"/>
    </source>
</evidence>
<dbReference type="InterPro" id="IPR050091">
    <property type="entry name" value="PKS_NRPS_Biosynth_Enz"/>
</dbReference>
<dbReference type="RefSeq" id="XP_015185970.1">
    <property type="nucleotide sequence ID" value="XM_015330484.1"/>
</dbReference>
<evidence type="ECO:0000313" key="7">
    <source>
        <dbReference type="Proteomes" id="UP000694924"/>
    </source>
</evidence>
<dbReference type="InterPro" id="IPR009081">
    <property type="entry name" value="PP-bd_ACP"/>
</dbReference>
<dbReference type="SMART" id="SM00829">
    <property type="entry name" value="PKS_ER"/>
    <property type="match status" value="1"/>
</dbReference>
<keyword evidence="1" id="KW-0596">Phosphopantetheine</keyword>
<dbReference type="PROSITE" id="PS52019">
    <property type="entry name" value="PKS_MFAS_DH"/>
    <property type="match status" value="1"/>
</dbReference>
<dbReference type="PANTHER" id="PTHR43775:SF23">
    <property type="entry name" value="FATTY ACID SYNTHASE 3"/>
    <property type="match status" value="1"/>
</dbReference>
<evidence type="ECO:0000256" key="4">
    <source>
        <dbReference type="PROSITE-ProRule" id="PRU01363"/>
    </source>
</evidence>
<dbReference type="SUPFAM" id="SSF55048">
    <property type="entry name" value="Probable ACP-binding domain of malonyl-CoA ACP transacylase"/>
    <property type="match status" value="1"/>
</dbReference>
<dbReference type="InterPro" id="IPR036291">
    <property type="entry name" value="NAD(P)-bd_dom_sf"/>
</dbReference>
<feature type="domain" description="Ketosynthase family 3 (KS3)" evidence="5">
    <location>
        <begin position="22"/>
        <end position="427"/>
    </location>
</feature>
<evidence type="ECO:0000256" key="1">
    <source>
        <dbReference type="ARBA" id="ARBA00022450"/>
    </source>
</evidence>
<dbReference type="PANTHER" id="PTHR43775">
    <property type="entry name" value="FATTY ACID SYNTHASE"/>
    <property type="match status" value="1"/>
</dbReference>
<dbReference type="Gene3D" id="3.10.129.110">
    <property type="entry name" value="Polyketide synthase dehydratase"/>
    <property type="match status" value="1"/>
</dbReference>
<feature type="domain" description="PKS/mFAS DH" evidence="6">
    <location>
        <begin position="863"/>
        <end position="1152"/>
    </location>
</feature>
<feature type="region of interest" description="N-terminal hotdog fold" evidence="4">
    <location>
        <begin position="863"/>
        <end position="989"/>
    </location>
</feature>
<dbReference type="SMART" id="SM00827">
    <property type="entry name" value="PKS_AT"/>
    <property type="match status" value="1"/>
</dbReference>
<dbReference type="Gene3D" id="3.40.366.10">
    <property type="entry name" value="Malonyl-Coenzyme A Acyl Carrier Protein, domain 2"/>
    <property type="match status" value="1"/>
</dbReference>
<dbReference type="InterPro" id="IPR032821">
    <property type="entry name" value="PKS_assoc"/>
</dbReference>
<feature type="active site" description="Proton acceptor; for dehydratase activity" evidence="4">
    <location>
        <position position="900"/>
    </location>
</feature>
<dbReference type="InterPro" id="IPR014031">
    <property type="entry name" value="Ketoacyl_synth_C"/>
</dbReference>
<dbReference type="InterPro" id="IPR014030">
    <property type="entry name" value="Ketoacyl_synth_N"/>
</dbReference>
<dbReference type="Gene3D" id="1.10.1200.10">
    <property type="entry name" value="ACP-like"/>
    <property type="match status" value="1"/>
</dbReference>
<dbReference type="InterPro" id="IPR036736">
    <property type="entry name" value="ACP-like_sf"/>
</dbReference>
<dbReference type="InterPro" id="IPR018201">
    <property type="entry name" value="Ketoacyl_synth_AS"/>
</dbReference>
<dbReference type="SUPFAM" id="SSF53901">
    <property type="entry name" value="Thiolase-like"/>
    <property type="match status" value="1"/>
</dbReference>
<name>A0ABM1J0I3_POLDO</name>
<dbReference type="SUPFAM" id="SSF47336">
    <property type="entry name" value="ACP-like"/>
    <property type="match status" value="1"/>
</dbReference>
<dbReference type="Pfam" id="PF00109">
    <property type="entry name" value="ketoacyl-synt"/>
    <property type="match status" value="1"/>
</dbReference>
<dbReference type="SMART" id="SM00825">
    <property type="entry name" value="PKS_KS"/>
    <property type="match status" value="1"/>
</dbReference>
<dbReference type="Pfam" id="PF16197">
    <property type="entry name" value="KAsynt_C_assoc"/>
    <property type="match status" value="1"/>
</dbReference>
<evidence type="ECO:0000313" key="8">
    <source>
        <dbReference type="RefSeq" id="XP_015185970.1"/>
    </source>
</evidence>
<dbReference type="Proteomes" id="UP000694924">
    <property type="component" value="Unplaced"/>
</dbReference>
<dbReference type="InterPro" id="IPR014043">
    <property type="entry name" value="Acyl_transferase_dom"/>
</dbReference>
<dbReference type="InterPro" id="IPR020843">
    <property type="entry name" value="ER"/>
</dbReference>
<dbReference type="SUPFAM" id="SSF51735">
    <property type="entry name" value="NAD(P)-binding Rossmann-fold domains"/>
    <property type="match status" value="2"/>
</dbReference>
<accession>A0ABM1J0I3</accession>
<dbReference type="Gene3D" id="3.90.180.10">
    <property type="entry name" value="Medium-chain alcohol dehydrogenases, catalytic domain"/>
    <property type="match status" value="1"/>
</dbReference>
<dbReference type="PROSITE" id="PS52004">
    <property type="entry name" value="KS3_2"/>
    <property type="match status" value="1"/>
</dbReference>
<feature type="active site" description="Proton donor; for dehydratase activity" evidence="4">
    <location>
        <position position="1053"/>
    </location>
</feature>
<dbReference type="InterPro" id="IPR016036">
    <property type="entry name" value="Malonyl_transacylase_ACP-bd"/>
</dbReference>
<dbReference type="InterPro" id="IPR020841">
    <property type="entry name" value="PKS_Beta-ketoAc_synthase_dom"/>
</dbReference>
<dbReference type="Pfam" id="PF21149">
    <property type="entry name" value="FAS_pseudo-KR"/>
    <property type="match status" value="1"/>
</dbReference>
<protein>
    <submittedName>
        <fullName evidence="8">Fatty acid synthase-like</fullName>
    </submittedName>
</protein>
<dbReference type="InterPro" id="IPR016035">
    <property type="entry name" value="Acyl_Trfase/lysoPLipase"/>
</dbReference>
<dbReference type="Gene3D" id="3.40.50.720">
    <property type="entry name" value="NAD(P)-binding Rossmann-like Domain"/>
    <property type="match status" value="1"/>
</dbReference>
<feature type="region of interest" description="C-terminal hotdog fold" evidence="4">
    <location>
        <begin position="1004"/>
        <end position="1152"/>
    </location>
</feature>
<dbReference type="InterPro" id="IPR013968">
    <property type="entry name" value="PKS_KR"/>
</dbReference>
<dbReference type="InterPro" id="IPR057326">
    <property type="entry name" value="KR_dom"/>
</dbReference>
<dbReference type="InterPro" id="IPR049391">
    <property type="entry name" value="FAS_pseudo-KR"/>
</dbReference>
<keyword evidence="2" id="KW-0597">Phosphoprotein</keyword>
<dbReference type="PROSITE" id="PS00606">
    <property type="entry name" value="KS3_1"/>
    <property type="match status" value="1"/>
</dbReference>
<dbReference type="GeneID" id="107071460"/>
<evidence type="ECO:0000259" key="6">
    <source>
        <dbReference type="PROSITE" id="PS52019"/>
    </source>
</evidence>
<dbReference type="Pfam" id="PF00550">
    <property type="entry name" value="PP-binding"/>
    <property type="match status" value="1"/>
</dbReference>
<dbReference type="CDD" id="cd00833">
    <property type="entry name" value="PKS"/>
    <property type="match status" value="1"/>
</dbReference>
<dbReference type="Pfam" id="PF00698">
    <property type="entry name" value="Acyl_transf_1"/>
    <property type="match status" value="1"/>
</dbReference>
<keyword evidence="3" id="KW-0808">Transferase</keyword>
<dbReference type="SUPFAM" id="SSF50129">
    <property type="entry name" value="GroES-like"/>
    <property type="match status" value="1"/>
</dbReference>
<evidence type="ECO:0000256" key="2">
    <source>
        <dbReference type="ARBA" id="ARBA00022553"/>
    </source>
</evidence>
<dbReference type="Pfam" id="PF08659">
    <property type="entry name" value="KR"/>
    <property type="match status" value="1"/>
</dbReference>
<dbReference type="SUPFAM" id="SSF52151">
    <property type="entry name" value="FabD/lysophospholipase-like"/>
    <property type="match status" value="1"/>
</dbReference>
<dbReference type="InterPro" id="IPR011032">
    <property type="entry name" value="GroES-like_sf"/>
</dbReference>
<gene>
    <name evidence="8" type="primary">LOC107071460</name>
</gene>
<dbReference type="CDD" id="cd05195">
    <property type="entry name" value="enoyl_red"/>
    <property type="match status" value="1"/>
</dbReference>
<dbReference type="Pfam" id="PF02801">
    <property type="entry name" value="Ketoacyl-synt_C"/>
    <property type="match status" value="1"/>
</dbReference>
<dbReference type="Gene3D" id="3.40.47.10">
    <property type="match status" value="1"/>
</dbReference>
<dbReference type="Pfam" id="PF13602">
    <property type="entry name" value="ADH_zinc_N_2"/>
    <property type="match status" value="1"/>
</dbReference>
<organism evidence="7 8">
    <name type="scientific">Polistes dominula</name>
    <name type="common">European paper wasp</name>
    <name type="synonym">Vespa dominula</name>
    <dbReference type="NCBI Taxonomy" id="743375"/>
    <lineage>
        <taxon>Eukaryota</taxon>
        <taxon>Metazoa</taxon>
        <taxon>Ecdysozoa</taxon>
        <taxon>Arthropoda</taxon>
        <taxon>Hexapoda</taxon>
        <taxon>Insecta</taxon>
        <taxon>Pterygota</taxon>
        <taxon>Neoptera</taxon>
        <taxon>Endopterygota</taxon>
        <taxon>Hymenoptera</taxon>
        <taxon>Apocrita</taxon>
        <taxon>Aculeata</taxon>
        <taxon>Vespoidea</taxon>
        <taxon>Vespidae</taxon>
        <taxon>Polistinae</taxon>
        <taxon>Polistini</taxon>
        <taxon>Polistes</taxon>
    </lineage>
</organism>
<dbReference type="Gene3D" id="3.30.70.3290">
    <property type="match status" value="1"/>
</dbReference>
<dbReference type="SMART" id="SM00822">
    <property type="entry name" value="PKS_KR"/>
    <property type="match status" value="1"/>
</dbReference>
<keyword evidence="7" id="KW-1185">Reference proteome</keyword>
<proteinExistence type="predicted"/>
<evidence type="ECO:0000256" key="3">
    <source>
        <dbReference type="ARBA" id="ARBA00022679"/>
    </source>
</evidence>
<dbReference type="InterPro" id="IPR016039">
    <property type="entry name" value="Thiolase-like"/>
</dbReference>
<dbReference type="InterPro" id="IPR042104">
    <property type="entry name" value="PKS_dehydratase_sf"/>
</dbReference>